<organism evidence="2 3">
    <name type="scientific">Didymella exigua CBS 183.55</name>
    <dbReference type="NCBI Taxonomy" id="1150837"/>
    <lineage>
        <taxon>Eukaryota</taxon>
        <taxon>Fungi</taxon>
        <taxon>Dikarya</taxon>
        <taxon>Ascomycota</taxon>
        <taxon>Pezizomycotina</taxon>
        <taxon>Dothideomycetes</taxon>
        <taxon>Pleosporomycetidae</taxon>
        <taxon>Pleosporales</taxon>
        <taxon>Pleosporineae</taxon>
        <taxon>Didymellaceae</taxon>
        <taxon>Didymella</taxon>
    </lineage>
</organism>
<keyword evidence="3" id="KW-1185">Reference proteome</keyword>
<sequence>MTAYWKARKFEIIAWVIVGVLLIVSLAWCCCSKPRTRARSATPFVQPHRYPGDHDAELAPLPRAFVPVPLYEGYERDVRVPNNAELEKRADGYFYPKRPEEVRMTSCPNT</sequence>
<dbReference type="GeneID" id="54355931"/>
<proteinExistence type="predicted"/>
<protein>
    <submittedName>
        <fullName evidence="2">Uncharacterized protein</fullName>
    </submittedName>
</protein>
<evidence type="ECO:0000313" key="3">
    <source>
        <dbReference type="Proteomes" id="UP000800082"/>
    </source>
</evidence>
<reference evidence="2" key="1">
    <citation type="journal article" date="2020" name="Stud. Mycol.">
        <title>101 Dothideomycetes genomes: a test case for predicting lifestyles and emergence of pathogens.</title>
        <authorList>
            <person name="Haridas S."/>
            <person name="Albert R."/>
            <person name="Binder M."/>
            <person name="Bloem J."/>
            <person name="Labutti K."/>
            <person name="Salamov A."/>
            <person name="Andreopoulos B."/>
            <person name="Baker S."/>
            <person name="Barry K."/>
            <person name="Bills G."/>
            <person name="Bluhm B."/>
            <person name="Cannon C."/>
            <person name="Castanera R."/>
            <person name="Culley D."/>
            <person name="Daum C."/>
            <person name="Ezra D."/>
            <person name="Gonzalez J."/>
            <person name="Henrissat B."/>
            <person name="Kuo A."/>
            <person name="Liang C."/>
            <person name="Lipzen A."/>
            <person name="Lutzoni F."/>
            <person name="Magnuson J."/>
            <person name="Mondo S."/>
            <person name="Nolan M."/>
            <person name="Ohm R."/>
            <person name="Pangilinan J."/>
            <person name="Park H.-J."/>
            <person name="Ramirez L."/>
            <person name="Alfaro M."/>
            <person name="Sun H."/>
            <person name="Tritt A."/>
            <person name="Yoshinaga Y."/>
            <person name="Zwiers L.-H."/>
            <person name="Turgeon B."/>
            <person name="Goodwin S."/>
            <person name="Spatafora J."/>
            <person name="Crous P."/>
            <person name="Grigoriev I."/>
        </authorList>
    </citation>
    <scope>NUCLEOTIDE SEQUENCE</scope>
    <source>
        <strain evidence="2">CBS 183.55</strain>
    </source>
</reference>
<dbReference type="AlphaFoldDB" id="A0A6A5RCS8"/>
<name>A0A6A5RCS8_9PLEO</name>
<evidence type="ECO:0000313" key="2">
    <source>
        <dbReference type="EMBL" id="KAF1924894.1"/>
    </source>
</evidence>
<gene>
    <name evidence="2" type="ORF">M421DRAFT_95050</name>
</gene>
<dbReference type="OrthoDB" id="10352703at2759"/>
<keyword evidence="1" id="KW-0472">Membrane</keyword>
<accession>A0A6A5RCS8</accession>
<dbReference type="RefSeq" id="XP_033445146.1">
    <property type="nucleotide sequence ID" value="XM_033598264.1"/>
</dbReference>
<dbReference type="Proteomes" id="UP000800082">
    <property type="component" value="Unassembled WGS sequence"/>
</dbReference>
<keyword evidence="1" id="KW-0812">Transmembrane</keyword>
<dbReference type="EMBL" id="ML978989">
    <property type="protein sequence ID" value="KAF1924894.1"/>
    <property type="molecule type" value="Genomic_DNA"/>
</dbReference>
<keyword evidence="1" id="KW-1133">Transmembrane helix</keyword>
<feature type="transmembrane region" description="Helical" evidence="1">
    <location>
        <begin position="12"/>
        <end position="31"/>
    </location>
</feature>
<evidence type="ECO:0000256" key="1">
    <source>
        <dbReference type="SAM" id="Phobius"/>
    </source>
</evidence>